<keyword evidence="1" id="KW-1133">Transmembrane helix</keyword>
<dbReference type="RefSeq" id="WP_218121208.1">
    <property type="nucleotide sequence ID" value="NZ_FNAG01000002.1"/>
</dbReference>
<evidence type="ECO:0000313" key="3">
    <source>
        <dbReference type="Proteomes" id="UP000199603"/>
    </source>
</evidence>
<keyword evidence="1" id="KW-0812">Transmembrane</keyword>
<organism evidence="2 3">
    <name type="scientific">Aquimonas voraii</name>
    <dbReference type="NCBI Taxonomy" id="265719"/>
    <lineage>
        <taxon>Bacteria</taxon>
        <taxon>Pseudomonadati</taxon>
        <taxon>Pseudomonadota</taxon>
        <taxon>Gammaproteobacteria</taxon>
        <taxon>Lysobacterales</taxon>
        <taxon>Lysobacteraceae</taxon>
        <taxon>Aquimonas</taxon>
    </lineage>
</organism>
<reference evidence="2 3" key="1">
    <citation type="submission" date="2016-10" db="EMBL/GenBank/DDBJ databases">
        <authorList>
            <person name="de Groot N.N."/>
        </authorList>
    </citation>
    <scope>NUCLEOTIDE SEQUENCE [LARGE SCALE GENOMIC DNA]</scope>
    <source>
        <strain evidence="2 3">DSM 16957</strain>
    </source>
</reference>
<keyword evidence="1" id="KW-0472">Membrane</keyword>
<protein>
    <submittedName>
        <fullName evidence="2">Uncharacterized protein</fullName>
    </submittedName>
</protein>
<feature type="transmembrane region" description="Helical" evidence="1">
    <location>
        <begin position="186"/>
        <end position="208"/>
    </location>
</feature>
<evidence type="ECO:0000313" key="2">
    <source>
        <dbReference type="EMBL" id="SDD41567.1"/>
    </source>
</evidence>
<evidence type="ECO:0000256" key="1">
    <source>
        <dbReference type="SAM" id="Phobius"/>
    </source>
</evidence>
<sequence>MSSTESILDPHRYSGFLKVLGFGAALLFGLAFLVSWLAPIQLESALRQVVASELRARADAGIERMRDTGLGRVAERMLASQSERIAQLKADIASGLPQRIDAVINDMLRPDCDCRQRLRISSTRGARLEIANLEHASERLKGFLQSQYRDLADTLHREFRIFTGANALVLLAVGLTAALRRRAGPLLLPSALLILTATVIVAGFYLFGQDWLRTILFSDYVGFGYVVWIGVVSVPLFDVAFNRGRFTVEVFNAILRSVGSTPSICTC</sequence>
<dbReference type="Proteomes" id="UP000199603">
    <property type="component" value="Unassembled WGS sequence"/>
</dbReference>
<feature type="transmembrane region" description="Helical" evidence="1">
    <location>
        <begin position="159"/>
        <end position="179"/>
    </location>
</feature>
<dbReference type="EMBL" id="FNAG01000002">
    <property type="protein sequence ID" value="SDD41567.1"/>
    <property type="molecule type" value="Genomic_DNA"/>
</dbReference>
<proteinExistence type="predicted"/>
<accession>A0A1G6ULW5</accession>
<feature type="transmembrane region" description="Helical" evidence="1">
    <location>
        <begin position="220"/>
        <end position="241"/>
    </location>
</feature>
<gene>
    <name evidence="2" type="ORF">SAMN04488509_102371</name>
</gene>
<name>A0A1G6ULW5_9GAMM</name>
<dbReference type="STRING" id="265719.SAMN04488509_102371"/>
<dbReference type="AlphaFoldDB" id="A0A1G6ULW5"/>
<keyword evidence="3" id="KW-1185">Reference proteome</keyword>
<feature type="transmembrane region" description="Helical" evidence="1">
    <location>
        <begin position="16"/>
        <end position="38"/>
    </location>
</feature>